<evidence type="ECO:0000313" key="3">
    <source>
        <dbReference type="Proteomes" id="UP000550401"/>
    </source>
</evidence>
<sequence>MSPRHHLDETTVLGWASGALSPEMAAVAATHLDVCRHCRSRLATAEGIGGTLLEQQQPSTDDAMRMPHLREHMLAALDAHPNRRVPPRREEATAGPDNLPRALHPYFGTSWRSLRWRWLAPGVRMIRALRTSGHALILLRIDPGMSMPLHSHGGIELTQVLAGSYDDELGHFGVGDAADLGPETLHRPVTSAGGPCVCVAALDAPLRFPGWFARMLQPLVGL</sequence>
<gene>
    <name evidence="2" type="ORF">FHW12_000375</name>
</gene>
<dbReference type="EMBL" id="JACGXL010000001">
    <property type="protein sequence ID" value="MBA8886184.1"/>
    <property type="molecule type" value="Genomic_DNA"/>
</dbReference>
<accession>A0A839F1J2</accession>
<proteinExistence type="predicted"/>
<dbReference type="Proteomes" id="UP000550401">
    <property type="component" value="Unassembled WGS sequence"/>
</dbReference>
<dbReference type="SUPFAM" id="SSF51182">
    <property type="entry name" value="RmlC-like cupins"/>
    <property type="match status" value="1"/>
</dbReference>
<evidence type="ECO:0000259" key="1">
    <source>
        <dbReference type="Pfam" id="PF12973"/>
    </source>
</evidence>
<keyword evidence="3" id="KW-1185">Reference proteome</keyword>
<reference evidence="2 3" key="1">
    <citation type="submission" date="2020-07" db="EMBL/GenBank/DDBJ databases">
        <title>Genomic Encyclopedia of Type Strains, Phase IV (KMG-V): Genome sequencing to study the core and pangenomes of soil and plant-associated prokaryotes.</title>
        <authorList>
            <person name="Whitman W."/>
        </authorList>
    </citation>
    <scope>NUCLEOTIDE SEQUENCE [LARGE SCALE GENOMIC DNA]</scope>
    <source>
        <strain evidence="2 3">RH2WT43</strain>
    </source>
</reference>
<dbReference type="Pfam" id="PF12973">
    <property type="entry name" value="Cupin_7"/>
    <property type="match status" value="1"/>
</dbReference>
<dbReference type="NCBIfam" id="TIGR02451">
    <property type="entry name" value="anti_sig_ChrR"/>
    <property type="match status" value="1"/>
</dbReference>
<dbReference type="InterPro" id="IPR012807">
    <property type="entry name" value="Anti-sigma_ChrR"/>
</dbReference>
<dbReference type="CDD" id="cd20301">
    <property type="entry name" value="cupin_ChrR"/>
    <property type="match status" value="1"/>
</dbReference>
<comment type="caution">
    <text evidence="2">The sequence shown here is derived from an EMBL/GenBank/DDBJ whole genome shotgun (WGS) entry which is preliminary data.</text>
</comment>
<dbReference type="InterPro" id="IPR011051">
    <property type="entry name" value="RmlC_Cupin_sf"/>
</dbReference>
<dbReference type="InterPro" id="IPR041916">
    <property type="entry name" value="Anti_sigma_zinc_sf"/>
</dbReference>
<name>A0A839F1J2_9GAMM</name>
<dbReference type="InterPro" id="IPR014710">
    <property type="entry name" value="RmlC-like_jellyroll"/>
</dbReference>
<dbReference type="RefSeq" id="WP_182529287.1">
    <property type="nucleotide sequence ID" value="NZ_JACGXL010000001.1"/>
</dbReference>
<dbReference type="Gene3D" id="1.10.10.1320">
    <property type="entry name" value="Anti-sigma factor, zinc-finger domain"/>
    <property type="match status" value="1"/>
</dbReference>
<organism evidence="2 3">
    <name type="scientific">Dokdonella fugitiva</name>
    <dbReference type="NCBI Taxonomy" id="328517"/>
    <lineage>
        <taxon>Bacteria</taxon>
        <taxon>Pseudomonadati</taxon>
        <taxon>Pseudomonadota</taxon>
        <taxon>Gammaproteobacteria</taxon>
        <taxon>Lysobacterales</taxon>
        <taxon>Rhodanobacteraceae</taxon>
        <taxon>Dokdonella</taxon>
    </lineage>
</organism>
<dbReference type="AlphaFoldDB" id="A0A839F1J2"/>
<feature type="domain" description="ChrR-like cupin" evidence="1">
    <location>
        <begin position="112"/>
        <end position="198"/>
    </location>
</feature>
<dbReference type="InterPro" id="IPR025979">
    <property type="entry name" value="ChrR-like_cupin_dom"/>
</dbReference>
<protein>
    <submittedName>
        <fullName evidence="2">Putative transcriptional regulator</fullName>
    </submittedName>
</protein>
<dbReference type="Gene3D" id="2.60.120.10">
    <property type="entry name" value="Jelly Rolls"/>
    <property type="match status" value="1"/>
</dbReference>
<evidence type="ECO:0000313" key="2">
    <source>
        <dbReference type="EMBL" id="MBA8886184.1"/>
    </source>
</evidence>